<protein>
    <recommendedName>
        <fullName evidence="1">LicD/FKTN/FKRP nucleotidyltransferase domain-containing protein</fullName>
    </recommendedName>
</protein>
<dbReference type="InterPro" id="IPR007074">
    <property type="entry name" value="LicD/FKTN/FKRP_NTP_transf"/>
</dbReference>
<feature type="domain" description="LicD/FKTN/FKRP nucleotidyltransferase" evidence="1">
    <location>
        <begin position="417"/>
        <end position="467"/>
    </location>
</feature>
<dbReference type="InterPro" id="IPR052613">
    <property type="entry name" value="LicD_transferase"/>
</dbReference>
<dbReference type="Proteomes" id="UP001233999">
    <property type="component" value="Unassembled WGS sequence"/>
</dbReference>
<name>A0AAD8AKP6_DIPPU</name>
<evidence type="ECO:0000313" key="3">
    <source>
        <dbReference type="Proteomes" id="UP001233999"/>
    </source>
</evidence>
<comment type="caution">
    <text evidence="2">The sequence shown here is derived from an EMBL/GenBank/DDBJ whole genome shotgun (WGS) entry which is preliminary data.</text>
</comment>
<dbReference type="PANTHER" id="PTHR13627:SF34">
    <property type="entry name" value="RIBITOL-5-PHOSPHATE TRANSFERASE"/>
    <property type="match status" value="1"/>
</dbReference>
<proteinExistence type="predicted"/>
<dbReference type="AlphaFoldDB" id="A0AAD8AKP6"/>
<gene>
    <name evidence="2" type="ORF">L9F63_010038</name>
</gene>
<organism evidence="2 3">
    <name type="scientific">Diploptera punctata</name>
    <name type="common">Pacific beetle cockroach</name>
    <dbReference type="NCBI Taxonomy" id="6984"/>
    <lineage>
        <taxon>Eukaryota</taxon>
        <taxon>Metazoa</taxon>
        <taxon>Ecdysozoa</taxon>
        <taxon>Arthropoda</taxon>
        <taxon>Hexapoda</taxon>
        <taxon>Insecta</taxon>
        <taxon>Pterygota</taxon>
        <taxon>Neoptera</taxon>
        <taxon>Polyneoptera</taxon>
        <taxon>Dictyoptera</taxon>
        <taxon>Blattodea</taxon>
        <taxon>Blaberoidea</taxon>
        <taxon>Blaberidae</taxon>
        <taxon>Diplopterinae</taxon>
        <taxon>Diploptera</taxon>
    </lineage>
</organism>
<accession>A0AAD8AKP6</accession>
<feature type="non-terminal residue" evidence="2">
    <location>
        <position position="498"/>
    </location>
</feature>
<dbReference type="GO" id="GO:0009100">
    <property type="term" value="P:glycoprotein metabolic process"/>
    <property type="evidence" value="ECO:0007669"/>
    <property type="project" value="UniProtKB-ARBA"/>
</dbReference>
<sequence>TQSGDIILKRILKPSHQTVHDHREIAAALADIARTLRNNDCKVDPRILLRLNTIVGQLDPRFALSDFQMLTSFKANQTENMTEAERDADVCSDEESTSSRGGYPFYLQNEPPACFSRDKKRPISELITILINNVDKDSRSFPDRLEIILEGIRRFHQFLPVHVADVNITYEHKIYSYAKRDGRIQIINVDPKLVLTPGVIWNRLVRDVVTPYVLVARDLSHFNYFSRLERQIYMISISEYVGIAGGAFRNLTGHWRVGCYQTEIKNYFLRIVEGYKHSAYGCMFCDHLEGPFVARTSVIQDIPFSQEMPADVLFNDWFLRVKQENYLAVNCPDVMYFTQGRSNFHEQNHQKQSSWLSLARHWEINRIFVPPNIIYLFSCKEVGLSCKATKRRKQHLLPSCCLVQLARAWKTLDEFATKYGITYELDSGTMLGAVKLKSQLPWDFDAHVHFDSREYPTFYKKQKFFNSKGLKLKSFIPENKGHFQKYGRQILSIQMSGF</sequence>
<dbReference type="Pfam" id="PF04991">
    <property type="entry name" value="LicD"/>
    <property type="match status" value="1"/>
</dbReference>
<dbReference type="PANTHER" id="PTHR13627">
    <property type="entry name" value="FUKUTIN RELATED PROTEIN"/>
    <property type="match status" value="1"/>
</dbReference>
<keyword evidence="3" id="KW-1185">Reference proteome</keyword>
<evidence type="ECO:0000313" key="2">
    <source>
        <dbReference type="EMBL" id="KAJ9599468.1"/>
    </source>
</evidence>
<evidence type="ECO:0000259" key="1">
    <source>
        <dbReference type="Pfam" id="PF04991"/>
    </source>
</evidence>
<dbReference type="EMBL" id="JASPKZ010000805">
    <property type="protein sequence ID" value="KAJ9599468.1"/>
    <property type="molecule type" value="Genomic_DNA"/>
</dbReference>
<reference evidence="2" key="1">
    <citation type="journal article" date="2023" name="IScience">
        <title>Live-bearing cockroach genome reveals convergent evolutionary mechanisms linked to viviparity in insects and beyond.</title>
        <authorList>
            <person name="Fouks B."/>
            <person name="Harrison M.C."/>
            <person name="Mikhailova A.A."/>
            <person name="Marchal E."/>
            <person name="English S."/>
            <person name="Carruthers M."/>
            <person name="Jennings E.C."/>
            <person name="Chiamaka E.L."/>
            <person name="Frigard R.A."/>
            <person name="Pippel M."/>
            <person name="Attardo G.M."/>
            <person name="Benoit J.B."/>
            <person name="Bornberg-Bauer E."/>
            <person name="Tobe S.S."/>
        </authorList>
    </citation>
    <scope>NUCLEOTIDE SEQUENCE</scope>
    <source>
        <strain evidence="2">Stay&amp;Tobe</strain>
    </source>
</reference>
<reference evidence="2" key="2">
    <citation type="submission" date="2023-05" db="EMBL/GenBank/DDBJ databases">
        <authorList>
            <person name="Fouks B."/>
        </authorList>
    </citation>
    <scope>NUCLEOTIDE SEQUENCE</scope>
    <source>
        <strain evidence="2">Stay&amp;Tobe</strain>
        <tissue evidence="2">Testes</tissue>
    </source>
</reference>